<dbReference type="PANTHER" id="PTHR42760:SF37">
    <property type="entry name" value="CLAVALDEHYDE DEHYDROGENASE"/>
    <property type="match status" value="1"/>
</dbReference>
<dbReference type="GO" id="GO:0016616">
    <property type="term" value="F:oxidoreductase activity, acting on the CH-OH group of donors, NAD or NADP as acceptor"/>
    <property type="evidence" value="ECO:0007669"/>
    <property type="project" value="TreeGrafter"/>
</dbReference>
<evidence type="ECO:0000256" key="1">
    <source>
        <dbReference type="ARBA" id="ARBA00006484"/>
    </source>
</evidence>
<gene>
    <name evidence="4" type="ORF">GOMPHAMPRED_006637</name>
</gene>
<dbReference type="PRINTS" id="PR00081">
    <property type="entry name" value="GDHRDH"/>
</dbReference>
<dbReference type="EMBL" id="CAJPDQ010000046">
    <property type="protein sequence ID" value="CAF9932667.1"/>
    <property type="molecule type" value="Genomic_DNA"/>
</dbReference>
<dbReference type="InterPro" id="IPR002347">
    <property type="entry name" value="SDR_fam"/>
</dbReference>
<comment type="caution">
    <text evidence="4">The sequence shown here is derived from an EMBL/GenBank/DDBJ whole genome shotgun (WGS) entry which is preliminary data.</text>
</comment>
<dbReference type="CDD" id="cd05233">
    <property type="entry name" value="SDR_c"/>
    <property type="match status" value="1"/>
</dbReference>
<reference evidence="4" key="1">
    <citation type="submission" date="2021-03" db="EMBL/GenBank/DDBJ databases">
        <authorList>
            <person name="Tagirdzhanova G."/>
        </authorList>
    </citation>
    <scope>NUCLEOTIDE SEQUENCE</scope>
</reference>
<keyword evidence="5" id="KW-1185">Reference proteome</keyword>
<dbReference type="InterPro" id="IPR036291">
    <property type="entry name" value="NAD(P)-bd_dom_sf"/>
</dbReference>
<dbReference type="Pfam" id="PF13561">
    <property type="entry name" value="adh_short_C2"/>
    <property type="match status" value="1"/>
</dbReference>
<proteinExistence type="inferred from homology"/>
<comment type="similarity">
    <text evidence="1">Belongs to the short-chain dehydrogenases/reductases (SDR) family.</text>
</comment>
<evidence type="ECO:0000256" key="3">
    <source>
        <dbReference type="ARBA" id="ARBA00023002"/>
    </source>
</evidence>
<dbReference type="PROSITE" id="PS00061">
    <property type="entry name" value="ADH_SHORT"/>
    <property type="match status" value="1"/>
</dbReference>
<accession>A0A8H3FX60</accession>
<keyword evidence="2" id="KW-0521">NADP</keyword>
<dbReference type="FunFam" id="3.40.50.720:FF:000084">
    <property type="entry name" value="Short-chain dehydrogenase reductase"/>
    <property type="match status" value="1"/>
</dbReference>
<dbReference type="Proteomes" id="UP000664169">
    <property type="component" value="Unassembled WGS sequence"/>
</dbReference>
<dbReference type="SUPFAM" id="SSF51735">
    <property type="entry name" value="NAD(P)-binding Rossmann-fold domains"/>
    <property type="match status" value="1"/>
</dbReference>
<dbReference type="PRINTS" id="PR00080">
    <property type="entry name" value="SDRFAMILY"/>
</dbReference>
<dbReference type="InterPro" id="IPR020904">
    <property type="entry name" value="Sc_DH/Rdtase_CS"/>
</dbReference>
<evidence type="ECO:0000313" key="4">
    <source>
        <dbReference type="EMBL" id="CAF9932667.1"/>
    </source>
</evidence>
<sequence length="259" mass="27512">MSAGRLQGKVAVVTGSNSGIGRAIAIAYGGEGAIVICASRRPEAQEGDLPTHEQIKKNGGKAEFHHLQFTETESIDNLIKKVVKEHGRIDVWVSNAGTIGTMKPVHELTDEEFDSTVDTNLKGCFRCLRSAAAQMQTQPLNDFSRRGSIISITSVFGPRGWPASAAYSASKLGTVGMTTAAATDLSQHKINVNCISPGTVMTKATDSMPPEIMQALGRKALLGFGVPEDISGPAILLASEEGRWIQGQQIFIDGGFTIT</sequence>
<name>A0A8H3FX60_9LECA</name>
<keyword evidence="3" id="KW-0560">Oxidoreductase</keyword>
<dbReference type="Gene3D" id="3.40.50.720">
    <property type="entry name" value="NAD(P)-binding Rossmann-like Domain"/>
    <property type="match status" value="1"/>
</dbReference>
<evidence type="ECO:0000256" key="2">
    <source>
        <dbReference type="ARBA" id="ARBA00022857"/>
    </source>
</evidence>
<protein>
    <submittedName>
        <fullName evidence="4">Uncharacterized protein</fullName>
    </submittedName>
</protein>
<organism evidence="4 5">
    <name type="scientific">Gomphillus americanus</name>
    <dbReference type="NCBI Taxonomy" id="1940652"/>
    <lineage>
        <taxon>Eukaryota</taxon>
        <taxon>Fungi</taxon>
        <taxon>Dikarya</taxon>
        <taxon>Ascomycota</taxon>
        <taxon>Pezizomycotina</taxon>
        <taxon>Lecanoromycetes</taxon>
        <taxon>OSLEUM clade</taxon>
        <taxon>Ostropomycetidae</taxon>
        <taxon>Ostropales</taxon>
        <taxon>Graphidaceae</taxon>
        <taxon>Gomphilloideae</taxon>
        <taxon>Gomphillus</taxon>
    </lineage>
</organism>
<evidence type="ECO:0000313" key="5">
    <source>
        <dbReference type="Proteomes" id="UP000664169"/>
    </source>
</evidence>
<dbReference type="AlphaFoldDB" id="A0A8H3FX60"/>
<dbReference type="PANTHER" id="PTHR42760">
    <property type="entry name" value="SHORT-CHAIN DEHYDROGENASES/REDUCTASES FAMILY MEMBER"/>
    <property type="match status" value="1"/>
</dbReference>
<dbReference type="OrthoDB" id="417891at2759"/>